<dbReference type="NCBIfam" id="NF009805">
    <property type="entry name" value="PRK13289.1"/>
    <property type="match status" value="1"/>
</dbReference>
<keyword evidence="9" id="KW-0521">NADP</keyword>
<dbReference type="GO" id="GO:0008941">
    <property type="term" value="F:nitric oxide dioxygenase NAD(P)H activity"/>
    <property type="evidence" value="ECO:0007669"/>
    <property type="project" value="UniProtKB-EC"/>
</dbReference>
<dbReference type="EMBL" id="UOFB01000406">
    <property type="protein sequence ID" value="VAW49877.1"/>
    <property type="molecule type" value="Genomic_DNA"/>
</dbReference>
<dbReference type="PANTHER" id="PTHR43396">
    <property type="entry name" value="FLAVOHEMOPROTEIN"/>
    <property type="match status" value="1"/>
</dbReference>
<dbReference type="InterPro" id="IPR012292">
    <property type="entry name" value="Globin/Proto"/>
</dbReference>
<dbReference type="CDD" id="cd06184">
    <property type="entry name" value="flavohem_like_fad_nad_binding"/>
    <property type="match status" value="1"/>
</dbReference>
<keyword evidence="10 17" id="KW-0560">Oxidoreductase</keyword>
<evidence type="ECO:0000256" key="5">
    <source>
        <dbReference type="ARBA" id="ARBA00022617"/>
    </source>
</evidence>
<evidence type="ECO:0000256" key="6">
    <source>
        <dbReference type="ARBA" id="ARBA00022630"/>
    </source>
</evidence>
<evidence type="ECO:0000313" key="17">
    <source>
        <dbReference type="EMBL" id="VAW49877.1"/>
    </source>
</evidence>
<dbReference type="GO" id="GO:0019825">
    <property type="term" value="F:oxygen binding"/>
    <property type="evidence" value="ECO:0007669"/>
    <property type="project" value="InterPro"/>
</dbReference>
<dbReference type="Pfam" id="PF00175">
    <property type="entry name" value="NAD_binding_1"/>
    <property type="match status" value="1"/>
</dbReference>
<dbReference type="PROSITE" id="PS51384">
    <property type="entry name" value="FAD_FR"/>
    <property type="match status" value="1"/>
</dbReference>
<dbReference type="AlphaFoldDB" id="A0A3B0WGX1"/>
<dbReference type="GO" id="GO:0046872">
    <property type="term" value="F:metal ion binding"/>
    <property type="evidence" value="ECO:0007669"/>
    <property type="project" value="UniProtKB-KW"/>
</dbReference>
<dbReference type="PRINTS" id="PR00410">
    <property type="entry name" value="PHEHYDRXLASE"/>
</dbReference>
<dbReference type="GO" id="GO:0046210">
    <property type="term" value="P:nitric oxide catabolic process"/>
    <property type="evidence" value="ECO:0007669"/>
    <property type="project" value="TreeGrafter"/>
</dbReference>
<dbReference type="Pfam" id="PF00970">
    <property type="entry name" value="FAD_binding_6"/>
    <property type="match status" value="1"/>
</dbReference>
<dbReference type="PROSITE" id="PS01033">
    <property type="entry name" value="GLOBIN"/>
    <property type="match status" value="1"/>
</dbReference>
<feature type="domain" description="Globin" evidence="15">
    <location>
        <begin position="1"/>
        <end position="138"/>
    </location>
</feature>
<evidence type="ECO:0000256" key="13">
    <source>
        <dbReference type="ARBA" id="ARBA00048649"/>
    </source>
</evidence>
<gene>
    <name evidence="17" type="ORF">MNBD_GAMMA04-335</name>
</gene>
<keyword evidence="5" id="KW-0349">Heme</keyword>
<dbReference type="InterPro" id="IPR000971">
    <property type="entry name" value="Globin"/>
</dbReference>
<dbReference type="SUPFAM" id="SSF46458">
    <property type="entry name" value="Globin-like"/>
    <property type="match status" value="1"/>
</dbReference>
<dbReference type="InterPro" id="IPR017938">
    <property type="entry name" value="Riboflavin_synthase-like_b-brl"/>
</dbReference>
<evidence type="ECO:0000256" key="8">
    <source>
        <dbReference type="ARBA" id="ARBA00022827"/>
    </source>
</evidence>
<evidence type="ECO:0000256" key="11">
    <source>
        <dbReference type="ARBA" id="ARBA00023004"/>
    </source>
</evidence>
<keyword evidence="17" id="KW-0223">Dioxygenase</keyword>
<dbReference type="SUPFAM" id="SSF52343">
    <property type="entry name" value="Ferredoxin reductase-like, C-terminal NADP-linked domain"/>
    <property type="match status" value="1"/>
</dbReference>
<comment type="catalytic activity">
    <reaction evidence="14">
        <text>2 nitric oxide + NADPH + 2 O2 = 2 nitrate + NADP(+) + H(+)</text>
        <dbReference type="Rhea" id="RHEA:19465"/>
        <dbReference type="ChEBI" id="CHEBI:15378"/>
        <dbReference type="ChEBI" id="CHEBI:15379"/>
        <dbReference type="ChEBI" id="CHEBI:16480"/>
        <dbReference type="ChEBI" id="CHEBI:17632"/>
        <dbReference type="ChEBI" id="CHEBI:57783"/>
        <dbReference type="ChEBI" id="CHEBI:58349"/>
        <dbReference type="EC" id="1.14.12.17"/>
    </reaction>
</comment>
<dbReference type="Gene3D" id="3.40.50.80">
    <property type="entry name" value="Nucleotide-binding domain of ferredoxin-NADP reductase (FNR) module"/>
    <property type="match status" value="1"/>
</dbReference>
<dbReference type="FunFam" id="1.10.490.10:FF:000003">
    <property type="entry name" value="Flavohemoprotein"/>
    <property type="match status" value="1"/>
</dbReference>
<evidence type="ECO:0000256" key="4">
    <source>
        <dbReference type="ARBA" id="ARBA00012229"/>
    </source>
</evidence>
<comment type="catalytic activity">
    <reaction evidence="13">
        <text>2 nitric oxide + NADH + 2 O2 = 2 nitrate + NAD(+) + H(+)</text>
        <dbReference type="Rhea" id="RHEA:19469"/>
        <dbReference type="ChEBI" id="CHEBI:15378"/>
        <dbReference type="ChEBI" id="CHEBI:15379"/>
        <dbReference type="ChEBI" id="CHEBI:16480"/>
        <dbReference type="ChEBI" id="CHEBI:17632"/>
        <dbReference type="ChEBI" id="CHEBI:57540"/>
        <dbReference type="ChEBI" id="CHEBI:57945"/>
        <dbReference type="EC" id="1.14.12.17"/>
    </reaction>
</comment>
<keyword evidence="8" id="KW-0274">FAD</keyword>
<keyword evidence="6" id="KW-0285">Flavoprotein</keyword>
<dbReference type="SUPFAM" id="SSF63380">
    <property type="entry name" value="Riboflavin synthase domain-like"/>
    <property type="match status" value="1"/>
</dbReference>
<dbReference type="InterPro" id="IPR039261">
    <property type="entry name" value="FNR_nucleotide-bd"/>
</dbReference>
<dbReference type="GO" id="GO:0071949">
    <property type="term" value="F:FAD binding"/>
    <property type="evidence" value="ECO:0007669"/>
    <property type="project" value="TreeGrafter"/>
</dbReference>
<evidence type="ECO:0000256" key="9">
    <source>
        <dbReference type="ARBA" id="ARBA00022857"/>
    </source>
</evidence>
<evidence type="ECO:0000256" key="14">
    <source>
        <dbReference type="ARBA" id="ARBA00049433"/>
    </source>
</evidence>
<dbReference type="InterPro" id="IPR009050">
    <property type="entry name" value="Globin-like_sf"/>
</dbReference>
<dbReference type="InterPro" id="IPR001709">
    <property type="entry name" value="Flavoprot_Pyr_Nucl_cyt_Rdtase"/>
</dbReference>
<accession>A0A3B0WGX1</accession>
<dbReference type="Gene3D" id="1.10.490.10">
    <property type="entry name" value="Globins"/>
    <property type="match status" value="1"/>
</dbReference>
<sequence length="396" mass="44101">MLSEKTLEIVKSTAPILAKEGEAITTLFYQKLFANHPELKNIFNMANQSKGEQARALADSIFQYAVHIDKLEALGDAVTRIAHKHASLQVAPEHYPIVGRFLLEAIQEHLSLAFDDPVITAWAEAYGALAAIFVNTEEAIYQENETKFGGWRGDREFVISEIKEEGGGIKSFYLNAKDGQPIATFKPGQYVGVKVLPRGSEFTAIRQYSLSNAPNNHTYRITVRAETHVGNPDGVVSHFLQLLMVGDTLLLQAPTGDFVIKHPKNDLVFIAGGVGITPLISMLLAKIEQEKDVSNMTFIQCCRDKNHHIFAEELKALQSEYGFHYLVSYEQGSGADVEGCLTREILNQWLENKQTEVYFCGPKPFMAAINHTLQAIGFKENQLHYEVFGPTLTLAE</sequence>
<dbReference type="EC" id="1.14.12.17" evidence="4"/>
<reference evidence="17" key="1">
    <citation type="submission" date="2018-06" db="EMBL/GenBank/DDBJ databases">
        <authorList>
            <person name="Zhirakovskaya E."/>
        </authorList>
    </citation>
    <scope>NUCLEOTIDE SEQUENCE</scope>
</reference>
<evidence type="ECO:0000256" key="12">
    <source>
        <dbReference type="ARBA" id="ARBA00023027"/>
    </source>
</evidence>
<evidence type="ECO:0000256" key="7">
    <source>
        <dbReference type="ARBA" id="ARBA00022723"/>
    </source>
</evidence>
<name>A0A3B0WGX1_9ZZZZ</name>
<dbReference type="Pfam" id="PF00042">
    <property type="entry name" value="Globin"/>
    <property type="match status" value="1"/>
</dbReference>
<dbReference type="PRINTS" id="PR00371">
    <property type="entry name" value="FPNCR"/>
</dbReference>
<organism evidence="17">
    <name type="scientific">hydrothermal vent metagenome</name>
    <dbReference type="NCBI Taxonomy" id="652676"/>
    <lineage>
        <taxon>unclassified sequences</taxon>
        <taxon>metagenomes</taxon>
        <taxon>ecological metagenomes</taxon>
    </lineage>
</organism>
<dbReference type="CDD" id="cd08922">
    <property type="entry name" value="FHb-globin"/>
    <property type="match status" value="1"/>
</dbReference>
<protein>
    <recommendedName>
        <fullName evidence="4">nitric oxide dioxygenase</fullName>
        <ecNumber evidence="4">1.14.12.17</ecNumber>
    </recommendedName>
</protein>
<comment type="cofactor">
    <cofactor evidence="1">
        <name>heme b</name>
        <dbReference type="ChEBI" id="CHEBI:60344"/>
    </cofactor>
</comment>
<comment type="similarity">
    <text evidence="3">In the C-terminal section; belongs to the flavoprotein pyridine nucleotide cytochrome reductase family.</text>
</comment>
<keyword evidence="12" id="KW-0520">NAD</keyword>
<evidence type="ECO:0000259" key="16">
    <source>
        <dbReference type="PROSITE" id="PS51384"/>
    </source>
</evidence>
<dbReference type="FunFam" id="2.40.30.10:FF:000034">
    <property type="entry name" value="Flavohemoprotein"/>
    <property type="match status" value="1"/>
</dbReference>
<dbReference type="InterPro" id="IPR001433">
    <property type="entry name" value="OxRdtase_FAD/NAD-bd"/>
</dbReference>
<dbReference type="GO" id="GO:0071500">
    <property type="term" value="P:cellular response to nitrosative stress"/>
    <property type="evidence" value="ECO:0007669"/>
    <property type="project" value="TreeGrafter"/>
</dbReference>
<evidence type="ECO:0000256" key="1">
    <source>
        <dbReference type="ARBA" id="ARBA00001970"/>
    </source>
</evidence>
<dbReference type="InterPro" id="IPR008333">
    <property type="entry name" value="Cbr1-like_FAD-bd_dom"/>
</dbReference>
<keyword evidence="11" id="KW-0408">Iron</keyword>
<keyword evidence="7" id="KW-0479">Metal-binding</keyword>
<evidence type="ECO:0000256" key="2">
    <source>
        <dbReference type="ARBA" id="ARBA00001974"/>
    </source>
</evidence>
<dbReference type="PANTHER" id="PTHR43396:SF3">
    <property type="entry name" value="FLAVOHEMOPROTEIN"/>
    <property type="match status" value="1"/>
</dbReference>
<evidence type="ECO:0000256" key="3">
    <source>
        <dbReference type="ARBA" id="ARBA00006401"/>
    </source>
</evidence>
<dbReference type="Gene3D" id="2.40.30.10">
    <property type="entry name" value="Translation factors"/>
    <property type="match status" value="1"/>
</dbReference>
<feature type="domain" description="FAD-binding FR-type" evidence="16">
    <location>
        <begin position="152"/>
        <end position="261"/>
    </location>
</feature>
<dbReference type="InterPro" id="IPR017927">
    <property type="entry name" value="FAD-bd_FR_type"/>
</dbReference>
<evidence type="ECO:0000256" key="10">
    <source>
        <dbReference type="ARBA" id="ARBA00023002"/>
    </source>
</evidence>
<dbReference type="GO" id="GO:0020037">
    <property type="term" value="F:heme binding"/>
    <property type="evidence" value="ECO:0007669"/>
    <property type="project" value="InterPro"/>
</dbReference>
<comment type="cofactor">
    <cofactor evidence="2">
        <name>FAD</name>
        <dbReference type="ChEBI" id="CHEBI:57692"/>
    </cofactor>
</comment>
<proteinExistence type="inferred from homology"/>
<evidence type="ECO:0000259" key="15">
    <source>
        <dbReference type="PROSITE" id="PS01033"/>
    </source>
</evidence>